<dbReference type="InterPro" id="IPR038717">
    <property type="entry name" value="Tc1-like_DDE_dom"/>
</dbReference>
<dbReference type="EMBL" id="CAJNOO010003236">
    <property type="protein sequence ID" value="CAF1326210.1"/>
    <property type="molecule type" value="Genomic_DNA"/>
</dbReference>
<evidence type="ECO:0000313" key="3">
    <source>
        <dbReference type="EMBL" id="CAF1326210.1"/>
    </source>
</evidence>
<gene>
    <name evidence="5" type="ORF">FNK824_LOCUS26046</name>
    <name evidence="6" type="ORF">OTI717_LOCUS32058</name>
    <name evidence="3" type="ORF">RFH988_LOCUS31012</name>
    <name evidence="4" type="ORF">SEV965_LOCUS34051</name>
</gene>
<dbReference type="Pfam" id="PF01498">
    <property type="entry name" value="HTH_Tnp_Tc3_2"/>
    <property type="match status" value="1"/>
</dbReference>
<dbReference type="InterPro" id="IPR052338">
    <property type="entry name" value="Transposase_5"/>
</dbReference>
<feature type="domain" description="Transposase Tc1-like" evidence="1">
    <location>
        <begin position="68"/>
        <end position="138"/>
    </location>
</feature>
<dbReference type="Proteomes" id="UP000663889">
    <property type="component" value="Unassembled WGS sequence"/>
</dbReference>
<comment type="caution">
    <text evidence="3">The sequence shown here is derived from an EMBL/GenBank/DDBJ whole genome shotgun (WGS) entry which is preliminary data.</text>
</comment>
<dbReference type="EMBL" id="CAJOAX010009600">
    <property type="protein sequence ID" value="CAF4059193.1"/>
    <property type="molecule type" value="Genomic_DNA"/>
</dbReference>
<dbReference type="OrthoDB" id="10036180at2759"/>
<dbReference type="Gene3D" id="3.30.420.10">
    <property type="entry name" value="Ribonuclease H-like superfamily/Ribonuclease H"/>
    <property type="match status" value="1"/>
</dbReference>
<evidence type="ECO:0000313" key="7">
    <source>
        <dbReference type="Proteomes" id="UP000663882"/>
    </source>
</evidence>
<dbReference type="Proteomes" id="UP000663823">
    <property type="component" value="Unassembled WGS sequence"/>
</dbReference>
<evidence type="ECO:0000313" key="4">
    <source>
        <dbReference type="EMBL" id="CAF1458597.1"/>
    </source>
</evidence>
<protein>
    <recommendedName>
        <fullName evidence="8">Transposase</fullName>
    </recommendedName>
</protein>
<organism evidence="3 7">
    <name type="scientific">Rotaria sordida</name>
    <dbReference type="NCBI Taxonomy" id="392033"/>
    <lineage>
        <taxon>Eukaryota</taxon>
        <taxon>Metazoa</taxon>
        <taxon>Spiralia</taxon>
        <taxon>Gnathifera</taxon>
        <taxon>Rotifera</taxon>
        <taxon>Eurotatoria</taxon>
        <taxon>Bdelloidea</taxon>
        <taxon>Philodinida</taxon>
        <taxon>Philodinidae</taxon>
        <taxon>Rotaria</taxon>
    </lineage>
</organism>
<dbReference type="AlphaFoldDB" id="A0A815FHK5"/>
<dbReference type="InterPro" id="IPR002492">
    <property type="entry name" value="Transposase_Tc1-like"/>
</dbReference>
<dbReference type="SUPFAM" id="SSF46689">
    <property type="entry name" value="Homeodomain-like"/>
    <property type="match status" value="1"/>
</dbReference>
<dbReference type="GO" id="GO:0015074">
    <property type="term" value="P:DNA integration"/>
    <property type="evidence" value="ECO:0007669"/>
    <property type="project" value="InterPro"/>
</dbReference>
<dbReference type="PANTHER" id="PTHR23022:SF135">
    <property type="entry name" value="SI:DKEY-77F5.3"/>
    <property type="match status" value="1"/>
</dbReference>
<evidence type="ECO:0000259" key="2">
    <source>
        <dbReference type="Pfam" id="PF13358"/>
    </source>
</evidence>
<dbReference type="GO" id="GO:0003677">
    <property type="term" value="F:DNA binding"/>
    <property type="evidence" value="ECO:0007669"/>
    <property type="project" value="InterPro"/>
</dbReference>
<dbReference type="Proteomes" id="UP000663882">
    <property type="component" value="Unassembled WGS sequence"/>
</dbReference>
<name>A0A815FHK5_9BILA</name>
<dbReference type="PANTHER" id="PTHR23022">
    <property type="entry name" value="TRANSPOSABLE ELEMENT-RELATED"/>
    <property type="match status" value="1"/>
</dbReference>
<dbReference type="InterPro" id="IPR009057">
    <property type="entry name" value="Homeodomain-like_sf"/>
</dbReference>
<dbReference type="Proteomes" id="UP000663874">
    <property type="component" value="Unassembled WGS sequence"/>
</dbReference>
<proteinExistence type="predicted"/>
<dbReference type="EMBL" id="CAJOBE010006298">
    <property type="protein sequence ID" value="CAF4002909.1"/>
    <property type="molecule type" value="Genomic_DNA"/>
</dbReference>
<evidence type="ECO:0000313" key="6">
    <source>
        <dbReference type="EMBL" id="CAF4059193.1"/>
    </source>
</evidence>
<dbReference type="Pfam" id="PF13358">
    <property type="entry name" value="DDE_3"/>
    <property type="match status" value="1"/>
</dbReference>
<reference evidence="3" key="1">
    <citation type="submission" date="2021-02" db="EMBL/GenBank/DDBJ databases">
        <authorList>
            <person name="Nowell W R."/>
        </authorList>
    </citation>
    <scope>NUCLEOTIDE SEQUENCE</scope>
</reference>
<sequence>MGRRKVTKYQKFKVLTLLQAGLTYQEIRNTLGVSNGCISNIAKKEKLNLPLENRPGQGRKKSTTPEEDRHLIMLMKKNRRKTSRQLASRWNLSNGKSISLRTVRRRLFNAGYKSYTTKWKPYRKPHHRSVRLRFARKYSTWSFNEWKNVIFSDESHFEVFNRKTRSFVRRLPSEADQPFNFQPRVQGGGGSVSIWGVMTAKGVGPLAFYDGRMNGPNYIDVIKPQLLAYIKKNFDSNSSWYYVQDNAPCHKSCFDMNWFKRNKINTLDWPATSFDLSVIENIWDIIDKKLTNYHPTTVDELQ</sequence>
<evidence type="ECO:0000259" key="1">
    <source>
        <dbReference type="Pfam" id="PF01498"/>
    </source>
</evidence>
<evidence type="ECO:0000313" key="5">
    <source>
        <dbReference type="EMBL" id="CAF4002909.1"/>
    </source>
</evidence>
<accession>A0A815FHK5</accession>
<evidence type="ECO:0008006" key="8">
    <source>
        <dbReference type="Google" id="ProtNLM"/>
    </source>
</evidence>
<feature type="domain" description="Tc1-like transposase DDE" evidence="2">
    <location>
        <begin position="149"/>
        <end position="301"/>
    </location>
</feature>
<dbReference type="InterPro" id="IPR036397">
    <property type="entry name" value="RNaseH_sf"/>
</dbReference>
<dbReference type="EMBL" id="CAJNOU010004890">
    <property type="protein sequence ID" value="CAF1458597.1"/>
    <property type="molecule type" value="Genomic_DNA"/>
</dbReference>
<dbReference type="GO" id="GO:0006313">
    <property type="term" value="P:DNA transposition"/>
    <property type="evidence" value="ECO:0007669"/>
    <property type="project" value="InterPro"/>
</dbReference>